<dbReference type="InterPro" id="IPR014726">
    <property type="entry name" value="Ribosomal_uL2_dom3"/>
</dbReference>
<dbReference type="InterPro" id="IPR012340">
    <property type="entry name" value="NA-bd_OB-fold"/>
</dbReference>
<evidence type="ECO:0000259" key="7">
    <source>
        <dbReference type="SMART" id="SM01382"/>
    </source>
</evidence>
<dbReference type="SUPFAM" id="SSF50249">
    <property type="entry name" value="Nucleic acid-binding proteins"/>
    <property type="match status" value="1"/>
</dbReference>
<dbReference type="SMART" id="SM01383">
    <property type="entry name" value="Ribosomal_L2"/>
    <property type="match status" value="1"/>
</dbReference>
<dbReference type="InterPro" id="IPR022669">
    <property type="entry name" value="Ribosomal_uL2_C"/>
</dbReference>
<evidence type="ECO:0000256" key="1">
    <source>
        <dbReference type="ARBA" id="ARBA00005636"/>
    </source>
</evidence>
<evidence type="ECO:0000256" key="4">
    <source>
        <dbReference type="ARBA" id="ARBA00035242"/>
    </source>
</evidence>
<feature type="region of interest" description="Disordered" evidence="6">
    <location>
        <begin position="225"/>
        <end position="281"/>
    </location>
</feature>
<dbReference type="GO" id="GO:0019843">
    <property type="term" value="F:rRNA binding"/>
    <property type="evidence" value="ECO:0007669"/>
    <property type="project" value="UniProtKB-UniRule"/>
</dbReference>
<dbReference type="PANTHER" id="PTHR13691">
    <property type="entry name" value="RIBOSOMAL PROTEIN L2"/>
    <property type="match status" value="1"/>
</dbReference>
<comment type="caution">
    <text evidence="9">The sequence shown here is derived from an EMBL/GenBank/DDBJ whole genome shotgun (WGS) entry which is preliminary data.</text>
</comment>
<name>A0A084SIN6_9BACT</name>
<dbReference type="Gene3D" id="4.10.950.10">
    <property type="entry name" value="Ribosomal protein L2, domain 3"/>
    <property type="match status" value="1"/>
</dbReference>
<proteinExistence type="inferred from homology"/>
<evidence type="ECO:0000313" key="10">
    <source>
        <dbReference type="Proteomes" id="UP000028547"/>
    </source>
</evidence>
<reference evidence="9 10" key="1">
    <citation type="submission" date="2014-07" db="EMBL/GenBank/DDBJ databases">
        <title>Draft Genome Sequence of Gephyronic Acid Producer, Cystobacter violaceus Strain Cb vi76.</title>
        <authorList>
            <person name="Stevens D.C."/>
            <person name="Young J."/>
            <person name="Carmichael R."/>
            <person name="Tan J."/>
            <person name="Taylor R.E."/>
        </authorList>
    </citation>
    <scope>NUCLEOTIDE SEQUENCE [LARGE SCALE GENOMIC DNA]</scope>
    <source>
        <strain evidence="9 10">Cb vi76</strain>
    </source>
</reference>
<dbReference type="FunFam" id="2.40.50.140:FF:000003">
    <property type="entry name" value="50S ribosomal protein L2"/>
    <property type="match status" value="1"/>
</dbReference>
<evidence type="ECO:0000259" key="8">
    <source>
        <dbReference type="SMART" id="SM01383"/>
    </source>
</evidence>
<dbReference type="InterPro" id="IPR002171">
    <property type="entry name" value="Ribosomal_uL2"/>
</dbReference>
<keyword evidence="3 5" id="KW-0687">Ribonucleoprotein</keyword>
<feature type="compositionally biased region" description="Basic residues" evidence="6">
    <location>
        <begin position="45"/>
        <end position="59"/>
    </location>
</feature>
<dbReference type="Pfam" id="PF03947">
    <property type="entry name" value="Ribosomal_L2_C"/>
    <property type="match status" value="1"/>
</dbReference>
<dbReference type="FunFam" id="4.10.950.10:FF:000001">
    <property type="entry name" value="50S ribosomal protein L2"/>
    <property type="match status" value="1"/>
</dbReference>
<keyword evidence="5" id="KW-0699">rRNA-binding</keyword>
<dbReference type="GO" id="GO:0002181">
    <property type="term" value="P:cytoplasmic translation"/>
    <property type="evidence" value="ECO:0007669"/>
    <property type="project" value="TreeGrafter"/>
</dbReference>
<dbReference type="PANTHER" id="PTHR13691:SF5">
    <property type="entry name" value="LARGE RIBOSOMAL SUBUNIT PROTEIN UL2M"/>
    <property type="match status" value="1"/>
</dbReference>
<dbReference type="SMART" id="SM01382">
    <property type="entry name" value="Ribosomal_L2_C"/>
    <property type="match status" value="1"/>
</dbReference>
<dbReference type="Pfam" id="PF00181">
    <property type="entry name" value="Ribosomal_L2_N"/>
    <property type="match status" value="1"/>
</dbReference>
<dbReference type="GO" id="GO:0003735">
    <property type="term" value="F:structural constituent of ribosome"/>
    <property type="evidence" value="ECO:0007669"/>
    <property type="project" value="InterPro"/>
</dbReference>
<dbReference type="GO" id="GO:0015934">
    <property type="term" value="C:large ribosomal subunit"/>
    <property type="evidence" value="ECO:0007669"/>
    <property type="project" value="InterPro"/>
</dbReference>
<gene>
    <name evidence="5 9" type="primary">rplB</name>
    <name evidence="9" type="ORF">Q664_41735</name>
</gene>
<evidence type="ECO:0000313" key="9">
    <source>
        <dbReference type="EMBL" id="KFA88321.1"/>
    </source>
</evidence>
<keyword evidence="5" id="KW-0694">RNA-binding</keyword>
<dbReference type="PIRSF" id="PIRSF002158">
    <property type="entry name" value="Ribosomal_L2"/>
    <property type="match status" value="1"/>
</dbReference>
<sequence>MGIKKYKPTSAARRLMTASDFADITKGKPEKKLTESLSKSGGRNVHGHITRRHQGGGHKRRYRVIDFKRRDKDGVPAKVAAVEYDPNRSANIALLHYADGEKRYILAPVDLKVGDTVMAGEGADIRPGNSLPLINIPIGTIIHNVELKPGRGAQIIRSAGSSGQLMAKEGRYAQVRLPSGAVRMVLIECRATVGQVGNLEHEIIRIGKAGRSRWLGIRPTVRGLAMNPVDHPHGGGEGKSGQGNPHPVSPWGQKTKGLSTRTNKRTDKFIVSVRRPGARSQ</sequence>
<dbReference type="SUPFAM" id="SSF50104">
    <property type="entry name" value="Translation proteins SH3-like domain"/>
    <property type="match status" value="1"/>
</dbReference>
<dbReference type="Gene3D" id="2.30.30.30">
    <property type="match status" value="1"/>
</dbReference>
<dbReference type="Gene3D" id="2.40.50.140">
    <property type="entry name" value="Nucleic acid-binding proteins"/>
    <property type="match status" value="1"/>
</dbReference>
<dbReference type="NCBIfam" id="TIGR01171">
    <property type="entry name" value="rplB_bact"/>
    <property type="match status" value="1"/>
</dbReference>
<dbReference type="InterPro" id="IPR008991">
    <property type="entry name" value="Translation_prot_SH3-like_sf"/>
</dbReference>
<protein>
    <recommendedName>
        <fullName evidence="4 5">Large ribosomal subunit protein uL2</fullName>
    </recommendedName>
</protein>
<evidence type="ECO:0000256" key="3">
    <source>
        <dbReference type="ARBA" id="ARBA00023274"/>
    </source>
</evidence>
<comment type="subunit">
    <text evidence="5">Part of the 50S ribosomal subunit. Forms a bridge to the 30S subunit in the 70S ribosome.</text>
</comment>
<feature type="domain" description="Large ribosomal subunit protein uL2 C-terminal" evidence="7">
    <location>
        <begin position="125"/>
        <end position="254"/>
    </location>
</feature>
<organism evidence="9 10">
    <name type="scientific">Archangium violaceum Cb vi76</name>
    <dbReference type="NCBI Taxonomy" id="1406225"/>
    <lineage>
        <taxon>Bacteria</taxon>
        <taxon>Pseudomonadati</taxon>
        <taxon>Myxococcota</taxon>
        <taxon>Myxococcia</taxon>
        <taxon>Myxococcales</taxon>
        <taxon>Cystobacterineae</taxon>
        <taxon>Archangiaceae</taxon>
        <taxon>Archangium</taxon>
    </lineage>
</organism>
<dbReference type="InterPro" id="IPR005880">
    <property type="entry name" value="Ribosomal_uL2_bac/org-type"/>
</dbReference>
<keyword evidence="2 5" id="KW-0689">Ribosomal protein</keyword>
<dbReference type="EMBL" id="JPMI01000295">
    <property type="protein sequence ID" value="KFA88321.1"/>
    <property type="molecule type" value="Genomic_DNA"/>
</dbReference>
<feature type="domain" description="Large ribosomal subunit protein uL2 RNA-binding" evidence="8">
    <location>
        <begin position="42"/>
        <end position="119"/>
    </location>
</feature>
<feature type="region of interest" description="Disordered" evidence="6">
    <location>
        <begin position="27"/>
        <end position="59"/>
    </location>
</feature>
<accession>A0A084SIN6</accession>
<dbReference type="InterPro" id="IPR014722">
    <property type="entry name" value="Rib_uL2_dom2"/>
</dbReference>
<comment type="function">
    <text evidence="5">One of the primary rRNA binding proteins. Required for association of the 30S and 50S subunits to form the 70S ribosome, for tRNA binding and peptide bond formation. It has been suggested to have peptidyltransferase activity; this is somewhat controversial. Makes several contacts with the 16S rRNA in the 70S ribosome.</text>
</comment>
<dbReference type="InterPro" id="IPR022666">
    <property type="entry name" value="Ribosomal_uL2_RNA-bd_dom"/>
</dbReference>
<evidence type="ECO:0000256" key="5">
    <source>
        <dbReference type="HAMAP-Rule" id="MF_01320"/>
    </source>
</evidence>
<dbReference type="FunFam" id="2.30.30.30:FF:000001">
    <property type="entry name" value="50S ribosomal protein L2"/>
    <property type="match status" value="1"/>
</dbReference>
<comment type="similarity">
    <text evidence="1 5">Belongs to the universal ribosomal protein uL2 family.</text>
</comment>
<evidence type="ECO:0000256" key="2">
    <source>
        <dbReference type="ARBA" id="ARBA00022980"/>
    </source>
</evidence>
<dbReference type="Proteomes" id="UP000028547">
    <property type="component" value="Unassembled WGS sequence"/>
</dbReference>
<evidence type="ECO:0000256" key="6">
    <source>
        <dbReference type="SAM" id="MobiDB-lite"/>
    </source>
</evidence>
<dbReference type="HAMAP" id="MF_01320_B">
    <property type="entry name" value="Ribosomal_uL2_B"/>
    <property type="match status" value="1"/>
</dbReference>
<dbReference type="GO" id="GO:0016740">
    <property type="term" value="F:transferase activity"/>
    <property type="evidence" value="ECO:0007669"/>
    <property type="project" value="InterPro"/>
</dbReference>
<dbReference type="AlphaFoldDB" id="A0A084SIN6"/>
<dbReference type="RefSeq" id="WP_043409000.1">
    <property type="nucleotide sequence ID" value="NZ_JPMI01000295.1"/>
</dbReference>